<dbReference type="InterPro" id="IPR023753">
    <property type="entry name" value="FAD/NAD-binding_dom"/>
</dbReference>
<sequence length="301" mass="31812">MYDIVIIGAGPAGLTAAIYGQRAGKSTLVLDEKGHGGQIVNTPDVENYPGIKHISGIDFANDLYEQALGLGAEVRTEKVTGITGDQIKTVTTGSGAYEARAVIIATGAKNRVLGFDGEVRLTGSGVSYCATCDGNFFRGKDVAVIGGGNTALEDAEVLANIANKVYLVHRRDQFRGDQATVDRLAAKENVEFVLDSVPLSAEGEFMVSDLLVKNVKTDEERKLDVQGIFVAAGQVPDNKDFENVAELDKTGYVSASEDCHTKTDGIFTAGDCRTKKVRQLTTAAADGAVAALAASEYINQL</sequence>
<evidence type="ECO:0000256" key="2">
    <source>
        <dbReference type="ARBA" id="ARBA00022827"/>
    </source>
</evidence>
<keyword evidence="5" id="KW-0676">Redox-active center</keyword>
<dbReference type="OrthoDB" id="9806179at2"/>
<dbReference type="PRINTS" id="PR00469">
    <property type="entry name" value="PNDRDTASEII"/>
</dbReference>
<dbReference type="Pfam" id="PF07992">
    <property type="entry name" value="Pyr_redox_2"/>
    <property type="match status" value="1"/>
</dbReference>
<dbReference type="InterPro" id="IPR008255">
    <property type="entry name" value="Pyr_nucl-diS_OxRdtase_2_AS"/>
</dbReference>
<evidence type="ECO:0000256" key="3">
    <source>
        <dbReference type="ARBA" id="ARBA00023002"/>
    </source>
</evidence>
<keyword evidence="1" id="KW-0285">Flavoprotein</keyword>
<keyword evidence="3" id="KW-0560">Oxidoreductase</keyword>
<evidence type="ECO:0000256" key="4">
    <source>
        <dbReference type="ARBA" id="ARBA00023157"/>
    </source>
</evidence>
<keyword evidence="8" id="KW-1185">Reference proteome</keyword>
<dbReference type="Proteomes" id="UP000295500">
    <property type="component" value="Unassembled WGS sequence"/>
</dbReference>
<dbReference type="AlphaFoldDB" id="A0A4R6QBC8"/>
<dbReference type="PROSITE" id="PS00573">
    <property type="entry name" value="PYRIDINE_REDOX_2"/>
    <property type="match status" value="1"/>
</dbReference>
<dbReference type="EMBL" id="SNXO01000003">
    <property type="protein sequence ID" value="TDP59661.1"/>
    <property type="molecule type" value="Genomic_DNA"/>
</dbReference>
<dbReference type="PRINTS" id="PR00368">
    <property type="entry name" value="FADPNR"/>
</dbReference>
<reference evidence="7 8" key="1">
    <citation type="submission" date="2019-03" db="EMBL/GenBank/DDBJ databases">
        <title>Genomic Encyclopedia of Type Strains, Phase IV (KMG-IV): sequencing the most valuable type-strain genomes for metagenomic binning, comparative biology and taxonomic classification.</title>
        <authorList>
            <person name="Goeker M."/>
        </authorList>
    </citation>
    <scope>NUCLEOTIDE SEQUENCE [LARGE SCALE GENOMIC DNA]</scope>
    <source>
        <strain evidence="7 8">DSM 28287</strain>
    </source>
</reference>
<evidence type="ECO:0000313" key="8">
    <source>
        <dbReference type="Proteomes" id="UP000295500"/>
    </source>
</evidence>
<proteinExistence type="predicted"/>
<keyword evidence="4" id="KW-1015">Disulfide bond</keyword>
<organism evidence="7 8">
    <name type="scientific">Aminicella lysinilytica</name>
    <dbReference type="NCBI Taxonomy" id="433323"/>
    <lineage>
        <taxon>Bacteria</taxon>
        <taxon>Bacillati</taxon>
        <taxon>Bacillota</taxon>
        <taxon>Clostridia</taxon>
        <taxon>Peptostreptococcales</taxon>
        <taxon>Anaerovoracaceae</taxon>
        <taxon>Aminicella</taxon>
    </lineage>
</organism>
<gene>
    <name evidence="7" type="ORF">EV211_10388</name>
</gene>
<name>A0A4R6QBC8_9FIRM</name>
<dbReference type="InterPro" id="IPR036188">
    <property type="entry name" value="FAD/NAD-bd_sf"/>
</dbReference>
<comment type="caution">
    <text evidence="7">The sequence shown here is derived from an EMBL/GenBank/DDBJ whole genome shotgun (WGS) entry which is preliminary data.</text>
</comment>
<dbReference type="RefSeq" id="WP_133527652.1">
    <property type="nucleotide sequence ID" value="NZ_SNXO01000003.1"/>
</dbReference>
<feature type="domain" description="FAD/NAD(P)-binding" evidence="6">
    <location>
        <begin position="2"/>
        <end position="287"/>
    </location>
</feature>
<evidence type="ECO:0000256" key="5">
    <source>
        <dbReference type="ARBA" id="ARBA00023284"/>
    </source>
</evidence>
<accession>A0A4R6QBC8</accession>
<dbReference type="Gene3D" id="3.50.50.60">
    <property type="entry name" value="FAD/NAD(P)-binding domain"/>
    <property type="match status" value="2"/>
</dbReference>
<dbReference type="GO" id="GO:0016668">
    <property type="term" value="F:oxidoreductase activity, acting on a sulfur group of donors, NAD(P) as acceptor"/>
    <property type="evidence" value="ECO:0007669"/>
    <property type="project" value="UniProtKB-ARBA"/>
</dbReference>
<evidence type="ECO:0000256" key="1">
    <source>
        <dbReference type="ARBA" id="ARBA00022630"/>
    </source>
</evidence>
<dbReference type="PANTHER" id="PTHR48105">
    <property type="entry name" value="THIOREDOXIN REDUCTASE 1-RELATED-RELATED"/>
    <property type="match status" value="1"/>
</dbReference>
<dbReference type="InterPro" id="IPR050097">
    <property type="entry name" value="Ferredoxin-NADP_redctase_2"/>
</dbReference>
<keyword evidence="2" id="KW-0274">FAD</keyword>
<evidence type="ECO:0000259" key="6">
    <source>
        <dbReference type="Pfam" id="PF07992"/>
    </source>
</evidence>
<protein>
    <submittedName>
        <fullName evidence="7">Thioredoxin reductase (NADPH)</fullName>
    </submittedName>
</protein>
<evidence type="ECO:0000313" key="7">
    <source>
        <dbReference type="EMBL" id="TDP59661.1"/>
    </source>
</evidence>
<dbReference type="SUPFAM" id="SSF51905">
    <property type="entry name" value="FAD/NAD(P)-binding domain"/>
    <property type="match status" value="1"/>
</dbReference>